<dbReference type="WBParaSite" id="TMUE_1000005990.1">
    <property type="protein sequence ID" value="TMUE_1000005990.1"/>
    <property type="gene ID" value="WBGene00289676"/>
</dbReference>
<name>A0A5S6QFT6_TRIMR</name>
<proteinExistence type="predicted"/>
<feature type="compositionally biased region" description="Low complexity" evidence="1">
    <location>
        <begin position="66"/>
        <end position="81"/>
    </location>
</feature>
<evidence type="ECO:0000313" key="2">
    <source>
        <dbReference type="Proteomes" id="UP000046395"/>
    </source>
</evidence>
<accession>A0A5S6QFT6</accession>
<evidence type="ECO:0000256" key="1">
    <source>
        <dbReference type="SAM" id="MobiDB-lite"/>
    </source>
</evidence>
<sequence>MRFRLNSGDVPRLNFSSEGTRVENFREGPMLSFPTFAVQHVRLNPKGPISSSMFRKSNHSNRTKQSLASTTSLSAALRTET</sequence>
<protein>
    <submittedName>
        <fullName evidence="3">Uncharacterized protein</fullName>
    </submittedName>
</protein>
<feature type="region of interest" description="Disordered" evidence="1">
    <location>
        <begin position="48"/>
        <end position="81"/>
    </location>
</feature>
<organism evidence="2 3">
    <name type="scientific">Trichuris muris</name>
    <name type="common">Mouse whipworm</name>
    <dbReference type="NCBI Taxonomy" id="70415"/>
    <lineage>
        <taxon>Eukaryota</taxon>
        <taxon>Metazoa</taxon>
        <taxon>Ecdysozoa</taxon>
        <taxon>Nematoda</taxon>
        <taxon>Enoplea</taxon>
        <taxon>Dorylaimia</taxon>
        <taxon>Trichinellida</taxon>
        <taxon>Trichuridae</taxon>
        <taxon>Trichuris</taxon>
    </lineage>
</organism>
<keyword evidence="2" id="KW-1185">Reference proteome</keyword>
<reference evidence="3" key="1">
    <citation type="submission" date="2019-12" db="UniProtKB">
        <authorList>
            <consortium name="WormBaseParasite"/>
        </authorList>
    </citation>
    <scope>IDENTIFICATION</scope>
</reference>
<dbReference type="Proteomes" id="UP000046395">
    <property type="component" value="Unassembled WGS sequence"/>
</dbReference>
<evidence type="ECO:0000313" key="3">
    <source>
        <dbReference type="WBParaSite" id="TMUE_1000005990.1"/>
    </source>
</evidence>
<dbReference type="AlphaFoldDB" id="A0A5S6QFT6"/>